<dbReference type="SMART" id="SM00028">
    <property type="entry name" value="TPR"/>
    <property type="match status" value="3"/>
</dbReference>
<dbReference type="STRING" id="1661398.A0A482VZE8"/>
<protein>
    <recommendedName>
        <fullName evidence="2">CCR4-NOT transcription complex subunit 10</fullName>
    </recommendedName>
</protein>
<keyword evidence="2" id="KW-0943">RNA-mediated gene silencing</keyword>
<dbReference type="SUPFAM" id="SSF48452">
    <property type="entry name" value="TPR-like"/>
    <property type="match status" value="2"/>
</dbReference>
<dbReference type="PANTHER" id="PTHR12979:SF5">
    <property type="entry name" value="CCR4-NOT TRANSCRIPTION COMPLEX SUBUNIT 10"/>
    <property type="match status" value="1"/>
</dbReference>
<dbReference type="GO" id="GO:0005737">
    <property type="term" value="C:cytoplasm"/>
    <property type="evidence" value="ECO:0007669"/>
    <property type="project" value="UniProtKB-SubCell"/>
</dbReference>
<evidence type="ECO:0000256" key="2">
    <source>
        <dbReference type="RuleBase" id="RU367083"/>
    </source>
</evidence>
<evidence type="ECO:0000313" key="4">
    <source>
        <dbReference type="Proteomes" id="UP000292052"/>
    </source>
</evidence>
<dbReference type="GO" id="GO:0006402">
    <property type="term" value="P:mRNA catabolic process"/>
    <property type="evidence" value="ECO:0007669"/>
    <property type="project" value="TreeGrafter"/>
</dbReference>
<keyword evidence="2" id="KW-0805">Transcription regulation</keyword>
<dbReference type="GO" id="GO:0031047">
    <property type="term" value="P:regulatory ncRNA-mediated gene silencing"/>
    <property type="evidence" value="ECO:0007669"/>
    <property type="project" value="UniProtKB-UniRule"/>
</dbReference>
<name>A0A482VZE8_ASBVE</name>
<keyword evidence="4" id="KW-1185">Reference proteome</keyword>
<dbReference type="EMBL" id="QDEB01049406">
    <property type="protein sequence ID" value="RZC37789.1"/>
    <property type="molecule type" value="Genomic_DNA"/>
</dbReference>
<comment type="caution">
    <text evidence="3">The sequence shown here is derived from an EMBL/GenBank/DDBJ whole genome shotgun (WGS) entry which is preliminary data.</text>
</comment>
<dbReference type="PANTHER" id="PTHR12979">
    <property type="entry name" value="CCR4-NOT TRANSCRIPTION COMPLEX SUBUNIT 10"/>
    <property type="match status" value="1"/>
</dbReference>
<dbReference type="Proteomes" id="UP000292052">
    <property type="component" value="Unassembled WGS sequence"/>
</dbReference>
<dbReference type="GO" id="GO:0017148">
    <property type="term" value="P:negative regulation of translation"/>
    <property type="evidence" value="ECO:0007669"/>
    <property type="project" value="TreeGrafter"/>
</dbReference>
<evidence type="ECO:0000313" key="3">
    <source>
        <dbReference type="EMBL" id="RZC37789.1"/>
    </source>
</evidence>
<dbReference type="InterPro" id="IPR019734">
    <property type="entry name" value="TPR_rpt"/>
</dbReference>
<feature type="non-terminal residue" evidence="3">
    <location>
        <position position="662"/>
    </location>
</feature>
<dbReference type="InterPro" id="IPR011990">
    <property type="entry name" value="TPR-like_helical_dom_sf"/>
</dbReference>
<dbReference type="GO" id="GO:0030014">
    <property type="term" value="C:CCR4-NOT complex"/>
    <property type="evidence" value="ECO:0007669"/>
    <property type="project" value="UniProtKB-UniRule"/>
</dbReference>
<dbReference type="AlphaFoldDB" id="A0A482VZE8"/>
<keyword evidence="2" id="KW-0804">Transcription</keyword>
<keyword evidence="2" id="KW-0539">Nucleus</keyword>
<keyword evidence="2" id="KW-0810">Translation regulation</keyword>
<dbReference type="Gene3D" id="1.25.40.10">
    <property type="entry name" value="Tetratricopeptide repeat domain"/>
    <property type="match status" value="2"/>
</dbReference>
<comment type="function">
    <text evidence="2">Component of the CCR4-NOT complex which is one of the major cellular mRNA deadenylases and is linked to various cellular processes including bulk mRNA degradation, miRNA-mediated repression, translational repression during translational initiation and general transcription regulation.</text>
</comment>
<sequence length="662" mass="75155">MADKEDTERIADNVTDQEQEYAQNALNEFKKNNYIAALQYINKLDYRSYDFKVAHNKALVEYCKSDFKKTESFQKNLTSICNQFRIKVEKLDDVDQCILHYNQAILLYHEKQYTNAICVMDRVYKFIEPMDDALAKQVSLFAVELQLCVRQSEKALSLISYLENQLINGTPNIKILDKSVKEKDKKAPPPPDPATEEFKRKLLRYKIRCYLMNHNLETAAREIGMLLKDKQNFEAMFLAANLEYLKGNLLESQKILGAIPNDCFLYNECGESSTVMFYNNMGAIHHAMGKPNLACHYFQMSLKEDIALTNNTKKDINEKPLHTLGGSKYHELMYNLGIALLHAKRPTQAFDCLIIAVRRYHRNSRLWMRLAECCIMVTKESNEIDFDIQKKQKEIVVDVVGSRERQKVILTTNLSKDKKYSSESQSYAVPVPSLEFASLCLRNAYTLLPSDTASSPVPLFLIPGVTPPVPSSTPGPAPSPPLSPESVMGLRNGILAASAYVSLCLGDYILALEHAENLLKQPRLSGAHKLLGHLYCAEALVLLEKISEALEHLNPENVKNIGLELPASEDSEERKIRTSPPNKWFPHNLSTAHATMQYNIAVAKTIRGQLDEAIALLKQVWQMSGKCKVPGHIIMLVLYIELKLGHPEPARNLIKQYLFQNR</sequence>
<dbReference type="InterPro" id="IPR039740">
    <property type="entry name" value="CNOT10"/>
</dbReference>
<dbReference type="OrthoDB" id="25157at2759"/>
<gene>
    <name evidence="3" type="ORF">BDFB_004373</name>
</gene>
<dbReference type="GO" id="GO:0005634">
    <property type="term" value="C:nucleus"/>
    <property type="evidence" value="ECO:0007669"/>
    <property type="project" value="UniProtKB-SubCell"/>
</dbReference>
<comment type="similarity">
    <text evidence="1 2">Belongs to the CNOT10 family.</text>
</comment>
<proteinExistence type="inferred from homology"/>
<organism evidence="3 4">
    <name type="scientific">Asbolus verrucosus</name>
    <name type="common">Desert ironclad beetle</name>
    <dbReference type="NCBI Taxonomy" id="1661398"/>
    <lineage>
        <taxon>Eukaryota</taxon>
        <taxon>Metazoa</taxon>
        <taxon>Ecdysozoa</taxon>
        <taxon>Arthropoda</taxon>
        <taxon>Hexapoda</taxon>
        <taxon>Insecta</taxon>
        <taxon>Pterygota</taxon>
        <taxon>Neoptera</taxon>
        <taxon>Endopterygota</taxon>
        <taxon>Coleoptera</taxon>
        <taxon>Polyphaga</taxon>
        <taxon>Cucujiformia</taxon>
        <taxon>Tenebrionidae</taxon>
        <taxon>Pimeliinae</taxon>
        <taxon>Asbolus</taxon>
    </lineage>
</organism>
<evidence type="ECO:0000256" key="1">
    <source>
        <dbReference type="ARBA" id="ARBA00010080"/>
    </source>
</evidence>
<accession>A0A482VZE8</accession>
<reference evidence="3 4" key="1">
    <citation type="submission" date="2017-03" db="EMBL/GenBank/DDBJ databases">
        <title>Genome of the blue death feigning beetle - Asbolus verrucosus.</title>
        <authorList>
            <person name="Rider S.D."/>
        </authorList>
    </citation>
    <scope>NUCLEOTIDE SEQUENCE [LARGE SCALE GENOMIC DNA]</scope>
    <source>
        <strain evidence="3">Butters</strain>
        <tissue evidence="3">Head and leg muscle</tissue>
    </source>
</reference>
<comment type="subcellular location">
    <subcellularLocation>
        <location evidence="2">Cytoplasm</location>
    </subcellularLocation>
    <subcellularLocation>
        <location evidence="2">Nucleus</location>
    </subcellularLocation>
</comment>
<keyword evidence="2" id="KW-0963">Cytoplasm</keyword>